<evidence type="ECO:0000259" key="2">
    <source>
        <dbReference type="Pfam" id="PF18197"/>
    </source>
</evidence>
<feature type="domain" description="TTHB210-like" evidence="2">
    <location>
        <begin position="62"/>
        <end position="113"/>
    </location>
</feature>
<gene>
    <name evidence="3" type="ORF">SAMN05444580_10539</name>
</gene>
<name>A0A1G6VK61_9NOCA</name>
<keyword evidence="4" id="KW-1185">Reference proteome</keyword>
<keyword evidence="1" id="KW-0732">Signal</keyword>
<dbReference type="Proteomes" id="UP000199417">
    <property type="component" value="Unassembled WGS sequence"/>
</dbReference>
<protein>
    <recommendedName>
        <fullName evidence="2">TTHB210-like domain-containing protein</fullName>
    </recommendedName>
</protein>
<dbReference type="AlphaFoldDB" id="A0A1G6VK61"/>
<feature type="chain" id="PRO_5039210308" description="TTHB210-like domain-containing protein" evidence="1">
    <location>
        <begin position="24"/>
        <end position="277"/>
    </location>
</feature>
<dbReference type="PROSITE" id="PS51257">
    <property type="entry name" value="PROKAR_LIPOPROTEIN"/>
    <property type="match status" value="1"/>
</dbReference>
<dbReference type="RefSeq" id="WP_072847461.1">
    <property type="nucleotide sequence ID" value="NZ_FNAB01000005.1"/>
</dbReference>
<dbReference type="InterPro" id="IPR040832">
    <property type="entry name" value="TTHB210-like_dom"/>
</dbReference>
<dbReference type="Pfam" id="PF18197">
    <property type="entry name" value="TTHB210-like"/>
    <property type="match status" value="1"/>
</dbReference>
<accession>A0A1G6VK61</accession>
<evidence type="ECO:0000256" key="1">
    <source>
        <dbReference type="SAM" id="SignalP"/>
    </source>
</evidence>
<dbReference type="STRING" id="168276.SAMN05444580_10539"/>
<evidence type="ECO:0000313" key="3">
    <source>
        <dbReference type="EMBL" id="SDD53949.1"/>
    </source>
</evidence>
<evidence type="ECO:0000313" key="4">
    <source>
        <dbReference type="Proteomes" id="UP000199417"/>
    </source>
</evidence>
<reference evidence="3 4" key="1">
    <citation type="submission" date="2016-10" db="EMBL/GenBank/DDBJ databases">
        <authorList>
            <person name="de Groot N.N."/>
        </authorList>
    </citation>
    <scope>NUCLEOTIDE SEQUENCE [LARGE SCALE GENOMIC DNA]</scope>
    <source>
        <strain evidence="3 4">JCM 11308</strain>
    </source>
</reference>
<dbReference type="CDD" id="cd11669">
    <property type="entry name" value="TTHB210-like"/>
    <property type="match status" value="1"/>
</dbReference>
<proteinExistence type="predicted"/>
<organism evidence="3 4">
    <name type="scientific">Rhodococcus tukisamuensis</name>
    <dbReference type="NCBI Taxonomy" id="168276"/>
    <lineage>
        <taxon>Bacteria</taxon>
        <taxon>Bacillati</taxon>
        <taxon>Actinomycetota</taxon>
        <taxon>Actinomycetes</taxon>
        <taxon>Mycobacteriales</taxon>
        <taxon>Nocardiaceae</taxon>
        <taxon>Rhodococcus</taxon>
    </lineage>
</organism>
<sequence length="277" mass="30291">MRSSQNLRRTGLVAVACASVVLAGCSDDQEQSAPAEQSQGGVFYGPAQDVGNGTARAFVTLDADGNPTDVGMRISESALDGLPEDLDTPSDVFELDLPEQASATAFEYATLDWNPHGHIPPGVFDKPHFDTHFYMVDKNAVAAVDPANPDYAAMAEHVPEGKYVPQDYATPPEPPLAQQAQPKMGVHWADSTEPMIPGEFDFTEVFINGTWDGKYSFMEPMMTREWLLTKPQLQEPIKQPQAYQQSGYYPTTVSVSYDDEADEYVVGLGDMVMRQAS</sequence>
<feature type="signal peptide" evidence="1">
    <location>
        <begin position="1"/>
        <end position="23"/>
    </location>
</feature>
<dbReference type="InterPro" id="IPR033786">
    <property type="entry name" value="TTHB210-like"/>
</dbReference>
<dbReference type="EMBL" id="FNAB01000005">
    <property type="protein sequence ID" value="SDD53949.1"/>
    <property type="molecule type" value="Genomic_DNA"/>
</dbReference>